<protein>
    <submittedName>
        <fullName evidence="1">Uncharacterized protein</fullName>
    </submittedName>
</protein>
<dbReference type="Gramene" id="rna36961">
    <property type="protein sequence ID" value="RHN52301.1"/>
    <property type="gene ID" value="gene36961"/>
</dbReference>
<accession>A0A396HIE5</accession>
<gene>
    <name evidence="1" type="ORF">MtrunA17_Chr6g0479041</name>
</gene>
<sequence>MLSFNFKQSLPLQSSSSSLTITTTTVTKHSALFSVIITDSSSQLTTRVSSFSSLLYSLFIFVEIMCFMKIGTIIKLAEPSNENHERELLRLLLAS</sequence>
<name>A0A396HIE5_MEDTR</name>
<proteinExistence type="predicted"/>
<dbReference type="Proteomes" id="UP000265566">
    <property type="component" value="Chromosome 6"/>
</dbReference>
<comment type="caution">
    <text evidence="1">The sequence shown here is derived from an EMBL/GenBank/DDBJ whole genome shotgun (WGS) entry which is preliminary data.</text>
</comment>
<dbReference type="AlphaFoldDB" id="A0A396HIE5"/>
<evidence type="ECO:0000313" key="1">
    <source>
        <dbReference type="EMBL" id="RHN52301.1"/>
    </source>
</evidence>
<dbReference type="EMBL" id="PSQE01000006">
    <property type="protein sequence ID" value="RHN52301.1"/>
    <property type="molecule type" value="Genomic_DNA"/>
</dbReference>
<organism evidence="1">
    <name type="scientific">Medicago truncatula</name>
    <name type="common">Barrel medic</name>
    <name type="synonym">Medicago tribuloides</name>
    <dbReference type="NCBI Taxonomy" id="3880"/>
    <lineage>
        <taxon>Eukaryota</taxon>
        <taxon>Viridiplantae</taxon>
        <taxon>Streptophyta</taxon>
        <taxon>Embryophyta</taxon>
        <taxon>Tracheophyta</taxon>
        <taxon>Spermatophyta</taxon>
        <taxon>Magnoliopsida</taxon>
        <taxon>eudicotyledons</taxon>
        <taxon>Gunneridae</taxon>
        <taxon>Pentapetalae</taxon>
        <taxon>rosids</taxon>
        <taxon>fabids</taxon>
        <taxon>Fabales</taxon>
        <taxon>Fabaceae</taxon>
        <taxon>Papilionoideae</taxon>
        <taxon>50 kb inversion clade</taxon>
        <taxon>NPAAA clade</taxon>
        <taxon>Hologalegina</taxon>
        <taxon>IRL clade</taxon>
        <taxon>Trifolieae</taxon>
        <taxon>Medicago</taxon>
    </lineage>
</organism>
<reference evidence="1" key="1">
    <citation type="journal article" date="2018" name="Nat. Plants">
        <title>Whole-genome landscape of Medicago truncatula symbiotic genes.</title>
        <authorList>
            <person name="Pecrix Y."/>
            <person name="Gamas P."/>
            <person name="Carrere S."/>
        </authorList>
    </citation>
    <scope>NUCLEOTIDE SEQUENCE</scope>
    <source>
        <tissue evidence="1">Leaves</tissue>
    </source>
</reference>